<dbReference type="Proteomes" id="UP000623129">
    <property type="component" value="Unassembled WGS sequence"/>
</dbReference>
<dbReference type="OrthoDB" id="667577at2759"/>
<reference evidence="2" key="1">
    <citation type="submission" date="2020-01" db="EMBL/GenBank/DDBJ databases">
        <title>Genome sequence of Kobresia littledalei, the first chromosome-level genome in the family Cyperaceae.</title>
        <authorList>
            <person name="Qu G."/>
        </authorList>
    </citation>
    <scope>NUCLEOTIDE SEQUENCE</scope>
    <source>
        <strain evidence="2">C.B.Clarke</strain>
        <tissue evidence="2">Leaf</tissue>
    </source>
</reference>
<feature type="domain" description="YABBY N-terminal" evidence="1">
    <location>
        <begin position="23"/>
        <end position="68"/>
    </location>
</feature>
<proteinExistence type="predicted"/>
<dbReference type="PANTHER" id="PTHR31675">
    <property type="entry name" value="PROTEIN YABBY 6-RELATED"/>
    <property type="match status" value="1"/>
</dbReference>
<dbReference type="AlphaFoldDB" id="A0A833VMY0"/>
<dbReference type="InterPro" id="IPR006780">
    <property type="entry name" value="YABBY"/>
</dbReference>
<dbReference type="GO" id="GO:0009944">
    <property type="term" value="P:polarity specification of adaxial/abaxial axis"/>
    <property type="evidence" value="ECO:0007669"/>
    <property type="project" value="TreeGrafter"/>
</dbReference>
<dbReference type="PANTHER" id="PTHR31675:SF8">
    <property type="entry name" value="AXIAL REGULATOR YABBY 4"/>
    <property type="match status" value="1"/>
</dbReference>
<accession>A0A833VMY0</accession>
<organism evidence="2 3">
    <name type="scientific">Carex littledalei</name>
    <dbReference type="NCBI Taxonomy" id="544730"/>
    <lineage>
        <taxon>Eukaryota</taxon>
        <taxon>Viridiplantae</taxon>
        <taxon>Streptophyta</taxon>
        <taxon>Embryophyta</taxon>
        <taxon>Tracheophyta</taxon>
        <taxon>Spermatophyta</taxon>
        <taxon>Magnoliopsida</taxon>
        <taxon>Liliopsida</taxon>
        <taxon>Poales</taxon>
        <taxon>Cyperaceae</taxon>
        <taxon>Cyperoideae</taxon>
        <taxon>Cariceae</taxon>
        <taxon>Carex</taxon>
        <taxon>Carex subgen. Euthyceras</taxon>
    </lineage>
</organism>
<name>A0A833VMY0_9POAL</name>
<sequence length="125" mass="14006">MEKEWDHANDNDDEEEEELQQPGYIAYVQCSFCTTILLVSVPCSKSLMRMATVKCGHCTALLSVCLPPTMPFYFPFTEEDNCGSDVQAVPKLCENRIDEPEEGEEADQESSTTPVIALPLVNKRI</sequence>
<dbReference type="Pfam" id="PF24868">
    <property type="entry name" value="YABBY_N"/>
    <property type="match status" value="1"/>
</dbReference>
<evidence type="ECO:0000313" key="3">
    <source>
        <dbReference type="Proteomes" id="UP000623129"/>
    </source>
</evidence>
<dbReference type="InterPro" id="IPR056776">
    <property type="entry name" value="YABBY_N"/>
</dbReference>
<dbReference type="EMBL" id="SWLB01000015">
    <property type="protein sequence ID" value="KAF3329054.1"/>
    <property type="molecule type" value="Genomic_DNA"/>
</dbReference>
<comment type="caution">
    <text evidence="2">The sequence shown here is derived from an EMBL/GenBank/DDBJ whole genome shotgun (WGS) entry which is preliminary data.</text>
</comment>
<keyword evidence="3" id="KW-1185">Reference proteome</keyword>
<dbReference type="GO" id="GO:0048481">
    <property type="term" value="P:plant ovule development"/>
    <property type="evidence" value="ECO:0007669"/>
    <property type="project" value="TreeGrafter"/>
</dbReference>
<protein>
    <submittedName>
        <fullName evidence="2">Axial regulator YABBY 4</fullName>
    </submittedName>
</protein>
<evidence type="ECO:0000313" key="2">
    <source>
        <dbReference type="EMBL" id="KAF3329054.1"/>
    </source>
</evidence>
<dbReference type="GO" id="GO:0045165">
    <property type="term" value="P:cell fate commitment"/>
    <property type="evidence" value="ECO:0007669"/>
    <property type="project" value="TreeGrafter"/>
</dbReference>
<gene>
    <name evidence="2" type="ORF">FCM35_KLT06132</name>
</gene>
<dbReference type="GO" id="GO:0005634">
    <property type="term" value="C:nucleus"/>
    <property type="evidence" value="ECO:0007669"/>
    <property type="project" value="TreeGrafter"/>
</dbReference>
<evidence type="ECO:0000259" key="1">
    <source>
        <dbReference type="Pfam" id="PF24868"/>
    </source>
</evidence>